<dbReference type="SUPFAM" id="SSF56300">
    <property type="entry name" value="Metallo-dependent phosphatases"/>
    <property type="match status" value="1"/>
</dbReference>
<feature type="compositionally biased region" description="Basic residues" evidence="2">
    <location>
        <begin position="347"/>
        <end position="360"/>
    </location>
</feature>
<dbReference type="EMBL" id="DS268184">
    <property type="protein sequence ID" value="KMU80180.1"/>
    <property type="molecule type" value="Genomic_DNA"/>
</dbReference>
<name>A0A0J8R6W8_COCIT</name>
<proteinExistence type="predicted"/>
<feature type="region of interest" description="Disordered" evidence="2">
    <location>
        <begin position="526"/>
        <end position="545"/>
    </location>
</feature>
<protein>
    <recommendedName>
        <fullName evidence="6">Calcineurin-like phosphoesterase domain-containing protein</fullName>
    </recommendedName>
</protein>
<dbReference type="GO" id="GO:0006506">
    <property type="term" value="P:GPI anchor biosynthetic process"/>
    <property type="evidence" value="ECO:0007669"/>
    <property type="project" value="InterPro"/>
</dbReference>
<gene>
    <name evidence="4" type="ORF">CISG_08288</name>
</gene>
<dbReference type="OrthoDB" id="9984693at2759"/>
<dbReference type="InterPro" id="IPR029052">
    <property type="entry name" value="Metallo-depent_PP-like"/>
</dbReference>
<reference evidence="5" key="1">
    <citation type="journal article" date="2010" name="Genome Res.">
        <title>Population genomic sequencing of Coccidioides fungi reveals recent hybridization and transposon control.</title>
        <authorList>
            <person name="Neafsey D.E."/>
            <person name="Barker B.M."/>
            <person name="Sharpton T.J."/>
            <person name="Stajich J.E."/>
            <person name="Park D.J."/>
            <person name="Whiston E."/>
            <person name="Hung C.-Y."/>
            <person name="McMahan C."/>
            <person name="White J."/>
            <person name="Sykes S."/>
            <person name="Heiman D."/>
            <person name="Young S."/>
            <person name="Zeng Q."/>
            <person name="Abouelleil A."/>
            <person name="Aftuck L."/>
            <person name="Bessette D."/>
            <person name="Brown A."/>
            <person name="FitzGerald M."/>
            <person name="Lui A."/>
            <person name="Macdonald J.P."/>
            <person name="Priest M."/>
            <person name="Orbach M.J."/>
            <person name="Galgiani J.N."/>
            <person name="Kirkland T.N."/>
            <person name="Cole G.T."/>
            <person name="Birren B.W."/>
            <person name="Henn M.R."/>
            <person name="Taylor J.W."/>
            <person name="Rounsley S.D."/>
        </authorList>
    </citation>
    <scope>NUCLEOTIDE SEQUENCE [LARGE SCALE GENOMIC DNA]</scope>
    <source>
        <strain evidence="5">RMSCC 3703</strain>
    </source>
</reference>
<dbReference type="GO" id="GO:0016020">
    <property type="term" value="C:membrane"/>
    <property type="evidence" value="ECO:0007669"/>
    <property type="project" value="GOC"/>
</dbReference>
<evidence type="ECO:0008006" key="6">
    <source>
        <dbReference type="Google" id="ProtNLM"/>
    </source>
</evidence>
<evidence type="ECO:0000256" key="3">
    <source>
        <dbReference type="SAM" id="Phobius"/>
    </source>
</evidence>
<evidence type="ECO:0000256" key="2">
    <source>
        <dbReference type="SAM" id="MobiDB-lite"/>
    </source>
</evidence>
<feature type="region of interest" description="Disordered" evidence="2">
    <location>
        <begin position="347"/>
        <end position="366"/>
    </location>
</feature>
<dbReference type="STRING" id="454286.A0A0J8R6W8"/>
<organism evidence="4 5">
    <name type="scientific">Coccidioides immitis RMSCC 3703</name>
    <dbReference type="NCBI Taxonomy" id="454286"/>
    <lineage>
        <taxon>Eukaryota</taxon>
        <taxon>Fungi</taxon>
        <taxon>Dikarya</taxon>
        <taxon>Ascomycota</taxon>
        <taxon>Pezizomycotina</taxon>
        <taxon>Eurotiomycetes</taxon>
        <taxon>Eurotiomycetidae</taxon>
        <taxon>Onygenales</taxon>
        <taxon>Onygenaceae</taxon>
        <taxon>Coccidioides</taxon>
    </lineage>
</organism>
<dbReference type="AlphaFoldDB" id="A0A0J8R6W8"/>
<dbReference type="InterPro" id="IPR033308">
    <property type="entry name" value="PGAP5/Cdc1/Ted1"/>
</dbReference>
<dbReference type="PANTHER" id="PTHR13315:SF1">
    <property type="entry name" value="PROTEIN TED1"/>
    <property type="match status" value="1"/>
</dbReference>
<accession>A0A0J8R6W8</accession>
<keyword evidence="3" id="KW-1133">Transmembrane helix</keyword>
<evidence type="ECO:0000313" key="5">
    <source>
        <dbReference type="Proteomes" id="UP000054559"/>
    </source>
</evidence>
<sequence>MAHNCSQRHALADSAPAPTAFTNILKEHFGYRHDDGDSGNGGNNFVEGVIPPAPFRLLVLADPQIEGDSSLPGPNDGFTNHLERHWTRVVSASTWSERGATLSKAAKDIVVVDIPRSLDAARKRLDLFGNDYYLAHIYRTLSWWTRPTHVTVLGDLIGSQWVSDTEFGLRTRRYWNRVFKGGVRVDDEITITGSDGYGAGDERIERLPDPRSGKETIWSSRIISIAGNHDVGYAGDISEKRIERFEREFGRHNWDMRFEYLLPAMNDSSAKNARPTPSLHLIVLDSLLLDTPALRQSLQDKTYTFLNDRTEAPSLSFSLIYPSIKKQASAPMLHILTFSPMTMSASRRRAASKRRLRSRPYQRQSESRGILQGIFGMSGDAQAAPRRQREKRVDLDWNPDPTGCDVVHFVNHTSGDTENSSSDVEAGWSWDAQRYTPELISDHLSPSTPSVREVTLRSMMGEFGGNAGLLSLWFDADPSVMEWKYDIITCQLGVQHIWWIVHIAAVITLGMLMAWLILCLADGASTPSGESDSPPKASRVPGSVTRPMLKQNGMVVNTEKGTATGANVG</sequence>
<evidence type="ECO:0000313" key="4">
    <source>
        <dbReference type="EMBL" id="KMU80180.1"/>
    </source>
</evidence>
<dbReference type="PANTHER" id="PTHR13315">
    <property type="entry name" value="METALLO PHOSPHOESTERASE RELATED"/>
    <property type="match status" value="1"/>
</dbReference>
<feature type="transmembrane region" description="Helical" evidence="3">
    <location>
        <begin position="497"/>
        <end position="521"/>
    </location>
</feature>
<dbReference type="GO" id="GO:0005783">
    <property type="term" value="C:endoplasmic reticulum"/>
    <property type="evidence" value="ECO:0007669"/>
    <property type="project" value="TreeGrafter"/>
</dbReference>
<evidence type="ECO:0000256" key="1">
    <source>
        <dbReference type="ARBA" id="ARBA00023136"/>
    </source>
</evidence>
<keyword evidence="1 3" id="KW-0472">Membrane</keyword>
<dbReference type="Proteomes" id="UP000054559">
    <property type="component" value="Unassembled WGS sequence"/>
</dbReference>
<keyword evidence="3" id="KW-0812">Transmembrane</keyword>